<dbReference type="EMBL" id="CCKQ01016106">
    <property type="protein sequence ID" value="CDW87980.1"/>
    <property type="molecule type" value="Genomic_DNA"/>
</dbReference>
<gene>
    <name evidence="3" type="primary">Contig2607.g2806</name>
    <name evidence="3" type="ORF">STYLEM_17095</name>
</gene>
<evidence type="ECO:0000313" key="4">
    <source>
        <dbReference type="Proteomes" id="UP000039865"/>
    </source>
</evidence>
<feature type="compositionally biased region" description="Low complexity" evidence="2">
    <location>
        <begin position="618"/>
        <end position="629"/>
    </location>
</feature>
<organism evidence="3 4">
    <name type="scientific">Stylonychia lemnae</name>
    <name type="common">Ciliate</name>
    <dbReference type="NCBI Taxonomy" id="5949"/>
    <lineage>
        <taxon>Eukaryota</taxon>
        <taxon>Sar</taxon>
        <taxon>Alveolata</taxon>
        <taxon>Ciliophora</taxon>
        <taxon>Intramacronucleata</taxon>
        <taxon>Spirotrichea</taxon>
        <taxon>Stichotrichia</taxon>
        <taxon>Sporadotrichida</taxon>
        <taxon>Oxytrichidae</taxon>
        <taxon>Stylonychinae</taxon>
        <taxon>Stylonychia</taxon>
    </lineage>
</organism>
<dbReference type="InParanoid" id="A0A078AZY8"/>
<evidence type="ECO:0000256" key="2">
    <source>
        <dbReference type="SAM" id="MobiDB-lite"/>
    </source>
</evidence>
<accession>A0A078AZY8</accession>
<name>A0A078AZY8_STYLE</name>
<reference evidence="3 4" key="1">
    <citation type="submission" date="2014-06" db="EMBL/GenBank/DDBJ databases">
        <authorList>
            <person name="Swart Estienne"/>
        </authorList>
    </citation>
    <scope>NUCLEOTIDE SEQUENCE [LARGE SCALE GENOMIC DNA]</scope>
    <source>
        <strain evidence="3 4">130c</strain>
    </source>
</reference>
<dbReference type="AlphaFoldDB" id="A0A078AZY8"/>
<dbReference type="Proteomes" id="UP000039865">
    <property type="component" value="Unassembled WGS sequence"/>
</dbReference>
<evidence type="ECO:0000256" key="1">
    <source>
        <dbReference type="SAM" id="Coils"/>
    </source>
</evidence>
<keyword evidence="4" id="KW-1185">Reference proteome</keyword>
<protein>
    <submittedName>
        <fullName evidence="3">Uncharacterized protein</fullName>
    </submittedName>
</protein>
<sequence length="635" mass="74676">MKVEDDPRYDRFLRVIFVGKKFQIDQDCVDKNRLNERVNKLCQELHINADDLYDNNNEEYFEQLMRAYGPIENKKKKKSPYIGNTSLNISLQNSLISPTSSGLPTIQNNFQFSPPSKLQQFGISNTNFNSPTSMNLGGSGGSPGVSQGLNQSTLIGHRASIRLTSTLNLNSPQNFVTQQSLIQHSQNQSQEPKKPVTVGKISFRPARAPMSSQRRSQLNLSPNSFITQPQGIDTQSNYQVQLAQKMYEKEKDRVEKFKKVRQNAINLAQQTVQRYQEKLNHKIINFDRFKQNMQRKNQEDQKRIEMNQQKRANARDNLSRTLREIETKSQSIHDIRFQEISQLTNKRSQREKQMSTSQFLTFKKKIEEEQMNQKIMPKVKKRENQEIGLYLQRLEYKIQKGQEKAQKILHDTNMMRTSKFESMLQETQNKHRGIIDHHFNRSLDRVITKDSQIENKIKKKIAQEDNKRNHIRQIISQKFDRSRSIRDDLKYQDDRKKKETIEKLEYKMQKPLNVSQQRDIETQKKREMNSLRQLDVQENYRSVKDSILLQKAKVMTKMHKIDEVKRQAEEHNKKVIEKLKFNNLIAERNLLQDLNPREILVKAKLNLTLQATGQSPKNSLRLRNSNRNSVSHNEN</sequence>
<feature type="region of interest" description="Disordered" evidence="2">
    <location>
        <begin position="615"/>
        <end position="635"/>
    </location>
</feature>
<proteinExistence type="predicted"/>
<feature type="coiled-coil region" evidence="1">
    <location>
        <begin position="290"/>
        <end position="324"/>
    </location>
</feature>
<keyword evidence="1" id="KW-0175">Coiled coil</keyword>
<evidence type="ECO:0000313" key="3">
    <source>
        <dbReference type="EMBL" id="CDW87980.1"/>
    </source>
</evidence>